<organism evidence="1 2">
    <name type="scientific">Cordylochernes scorpioides</name>
    <dbReference type="NCBI Taxonomy" id="51811"/>
    <lineage>
        <taxon>Eukaryota</taxon>
        <taxon>Metazoa</taxon>
        <taxon>Ecdysozoa</taxon>
        <taxon>Arthropoda</taxon>
        <taxon>Chelicerata</taxon>
        <taxon>Arachnida</taxon>
        <taxon>Pseudoscorpiones</taxon>
        <taxon>Cheliferoidea</taxon>
        <taxon>Chernetidae</taxon>
        <taxon>Cordylochernes</taxon>
    </lineage>
</organism>
<accession>A0ABY6LV94</accession>
<proteinExistence type="predicted"/>
<protein>
    <submittedName>
        <fullName evidence="1">Uncharacterized protein</fullName>
    </submittedName>
</protein>
<reference evidence="1 2" key="1">
    <citation type="submission" date="2022-03" db="EMBL/GenBank/DDBJ databases">
        <title>A chromosomal length assembly of Cordylochernes scorpioides.</title>
        <authorList>
            <person name="Zeh D."/>
            <person name="Zeh J."/>
        </authorList>
    </citation>
    <scope>NUCLEOTIDE SEQUENCE [LARGE SCALE GENOMIC DNA]</scope>
    <source>
        <strain evidence="1">IN4F17</strain>
        <tissue evidence="1">Whole Body</tissue>
    </source>
</reference>
<gene>
    <name evidence="1" type="ORF">LAZ67_X004197</name>
</gene>
<evidence type="ECO:0000313" key="1">
    <source>
        <dbReference type="EMBL" id="UYV84998.1"/>
    </source>
</evidence>
<dbReference type="Proteomes" id="UP001235939">
    <property type="component" value="Chromosome X"/>
</dbReference>
<keyword evidence="2" id="KW-1185">Reference proteome</keyword>
<sequence>MVTKTSNTRNDANSENICFDLIETLVPGKPFESEAILLQAVREWFRELDKRRFAIVLLTVGNNDGSNVACELDEALNHLVPEKTPGPDNITGPILKNLIFLGAPLPCLNSGNMPQLSLSSSQARLRTSQPATDISL</sequence>
<evidence type="ECO:0000313" key="2">
    <source>
        <dbReference type="Proteomes" id="UP001235939"/>
    </source>
</evidence>
<name>A0ABY6LV94_9ARAC</name>
<dbReference type="EMBL" id="CP092886">
    <property type="protein sequence ID" value="UYV84998.1"/>
    <property type="molecule type" value="Genomic_DNA"/>
</dbReference>